<dbReference type="EMBL" id="OZ035830">
    <property type="protein sequence ID" value="CAL1614328.1"/>
    <property type="molecule type" value="Genomic_DNA"/>
</dbReference>
<evidence type="ECO:0000313" key="3">
    <source>
        <dbReference type="Proteomes" id="UP001497482"/>
    </source>
</evidence>
<feature type="compositionally biased region" description="Pro residues" evidence="1">
    <location>
        <begin position="150"/>
        <end position="163"/>
    </location>
</feature>
<evidence type="ECO:0000313" key="2">
    <source>
        <dbReference type="EMBL" id="CAL1614328.1"/>
    </source>
</evidence>
<gene>
    <name evidence="2" type="ORF">KC01_LOCUS40382</name>
</gene>
<sequence>MNCAIQINLTLHLCCQSEELSLTEGEEEEEDWLKMCESCGHVGCEPERFVQFLCLPAEGATSTDTAAVSPVCVHGGEGLWEEDPGHVGVYRSVVVELLEDEEEEEVEEEEILSSGSDPVSSQIHLYNTQQTDHHTDPERSRLSSPVLRPCRPPPPPPIHRSSP</sequence>
<feature type="compositionally biased region" description="Polar residues" evidence="1">
    <location>
        <begin position="113"/>
        <end position="130"/>
    </location>
</feature>
<feature type="compositionally biased region" description="Acidic residues" evidence="1">
    <location>
        <begin position="100"/>
        <end position="111"/>
    </location>
</feature>
<name>A0AAV2MLP9_KNICA</name>
<evidence type="ECO:0000256" key="1">
    <source>
        <dbReference type="SAM" id="MobiDB-lite"/>
    </source>
</evidence>
<dbReference type="Proteomes" id="UP001497482">
    <property type="component" value="Chromosome 8"/>
</dbReference>
<organism evidence="2 3">
    <name type="scientific">Knipowitschia caucasica</name>
    <name type="common">Caucasian dwarf goby</name>
    <name type="synonym">Pomatoschistus caucasicus</name>
    <dbReference type="NCBI Taxonomy" id="637954"/>
    <lineage>
        <taxon>Eukaryota</taxon>
        <taxon>Metazoa</taxon>
        <taxon>Chordata</taxon>
        <taxon>Craniata</taxon>
        <taxon>Vertebrata</taxon>
        <taxon>Euteleostomi</taxon>
        <taxon>Actinopterygii</taxon>
        <taxon>Neopterygii</taxon>
        <taxon>Teleostei</taxon>
        <taxon>Neoteleostei</taxon>
        <taxon>Acanthomorphata</taxon>
        <taxon>Gobiaria</taxon>
        <taxon>Gobiiformes</taxon>
        <taxon>Gobioidei</taxon>
        <taxon>Gobiidae</taxon>
        <taxon>Gobiinae</taxon>
        <taxon>Knipowitschia</taxon>
    </lineage>
</organism>
<dbReference type="AlphaFoldDB" id="A0AAV2MLP9"/>
<accession>A0AAV2MLP9</accession>
<reference evidence="2 3" key="1">
    <citation type="submission" date="2024-04" db="EMBL/GenBank/DDBJ databases">
        <authorList>
            <person name="Waldvogel A.-M."/>
            <person name="Schoenle A."/>
        </authorList>
    </citation>
    <scope>NUCLEOTIDE SEQUENCE [LARGE SCALE GENOMIC DNA]</scope>
</reference>
<feature type="compositionally biased region" description="Basic and acidic residues" evidence="1">
    <location>
        <begin position="131"/>
        <end position="141"/>
    </location>
</feature>
<keyword evidence="3" id="KW-1185">Reference proteome</keyword>
<feature type="region of interest" description="Disordered" evidence="1">
    <location>
        <begin position="100"/>
        <end position="163"/>
    </location>
</feature>
<protein>
    <submittedName>
        <fullName evidence="2">Uncharacterized protein</fullName>
    </submittedName>
</protein>
<proteinExistence type="predicted"/>